<keyword evidence="9 10" id="KW-0472">Membrane</keyword>
<dbReference type="RefSeq" id="WP_131477888.1">
    <property type="nucleotide sequence ID" value="NZ_SJDL01000001.1"/>
</dbReference>
<keyword evidence="5 10" id="KW-0145">Chemotaxis</keyword>
<organism evidence="11 12">
    <name type="scientific">Marinobacter halodurans</name>
    <dbReference type="NCBI Taxonomy" id="2528979"/>
    <lineage>
        <taxon>Bacteria</taxon>
        <taxon>Pseudomonadati</taxon>
        <taxon>Pseudomonadota</taxon>
        <taxon>Gammaproteobacteria</taxon>
        <taxon>Pseudomonadales</taxon>
        <taxon>Marinobacteraceae</taxon>
        <taxon>Marinobacter</taxon>
    </lineage>
</organism>
<gene>
    <name evidence="11" type="ORF">EZI54_00320</name>
</gene>
<comment type="subcellular location">
    <subcellularLocation>
        <location evidence="10">Cell inner membrane</location>
    </subcellularLocation>
    <subcellularLocation>
        <location evidence="2">Cell membrane</location>
        <topology evidence="2">Single-pass membrane protein</topology>
    </subcellularLocation>
</comment>
<dbReference type="InterPro" id="IPR005503">
    <property type="entry name" value="FliL"/>
</dbReference>
<evidence type="ECO:0000256" key="5">
    <source>
        <dbReference type="ARBA" id="ARBA00022500"/>
    </source>
</evidence>
<evidence type="ECO:0000256" key="7">
    <source>
        <dbReference type="ARBA" id="ARBA00022779"/>
    </source>
</evidence>
<comment type="function">
    <text evidence="1 10">Controls the rotational direction of flagella during chemotaxis.</text>
</comment>
<evidence type="ECO:0000256" key="2">
    <source>
        <dbReference type="ARBA" id="ARBA00004162"/>
    </source>
</evidence>
<name>A0ABY1ZTM7_9GAMM</name>
<evidence type="ECO:0000256" key="9">
    <source>
        <dbReference type="ARBA" id="ARBA00023136"/>
    </source>
</evidence>
<feature type="transmembrane region" description="Helical" evidence="10">
    <location>
        <begin position="20"/>
        <end position="42"/>
    </location>
</feature>
<evidence type="ECO:0000256" key="8">
    <source>
        <dbReference type="ARBA" id="ARBA00022989"/>
    </source>
</evidence>
<comment type="caution">
    <text evidence="11">The sequence shown here is derived from an EMBL/GenBank/DDBJ whole genome shotgun (WGS) entry which is preliminary data.</text>
</comment>
<dbReference type="EMBL" id="SJDL01000001">
    <property type="protein sequence ID" value="TBW59439.1"/>
    <property type="molecule type" value="Genomic_DNA"/>
</dbReference>
<dbReference type="PANTHER" id="PTHR35091">
    <property type="entry name" value="FLAGELLAR PROTEIN FLIL"/>
    <property type="match status" value="1"/>
</dbReference>
<keyword evidence="12" id="KW-1185">Reference proteome</keyword>
<keyword evidence="10" id="KW-0997">Cell inner membrane</keyword>
<evidence type="ECO:0000313" key="11">
    <source>
        <dbReference type="EMBL" id="TBW59439.1"/>
    </source>
</evidence>
<evidence type="ECO:0000313" key="12">
    <source>
        <dbReference type="Proteomes" id="UP000313645"/>
    </source>
</evidence>
<dbReference type="Pfam" id="PF03748">
    <property type="entry name" value="FliL"/>
    <property type="match status" value="1"/>
</dbReference>
<keyword evidence="6 10" id="KW-0812">Transmembrane</keyword>
<dbReference type="PANTHER" id="PTHR35091:SF2">
    <property type="entry name" value="FLAGELLAR PROTEIN FLIL"/>
    <property type="match status" value="1"/>
</dbReference>
<evidence type="ECO:0000256" key="10">
    <source>
        <dbReference type="RuleBase" id="RU364125"/>
    </source>
</evidence>
<evidence type="ECO:0000256" key="4">
    <source>
        <dbReference type="ARBA" id="ARBA00022475"/>
    </source>
</evidence>
<keyword evidence="8 10" id="KW-1133">Transmembrane helix</keyword>
<evidence type="ECO:0000256" key="1">
    <source>
        <dbReference type="ARBA" id="ARBA00002254"/>
    </source>
</evidence>
<protein>
    <recommendedName>
        <fullName evidence="10">Flagellar protein FliL</fullName>
    </recommendedName>
</protein>
<sequence>MAENTEQAPAGGGKGKLKLIIGLVLIIILAVGLSVAGTLWFLKSDDGAAADEAAADETAEPAFQPSHYYAITKPFVVTLSTDGRQRYMQIFLALQSRNQGALDVAQANMPLIRSRLLTLFGGQDFQAMQTPEGKEKLLQETLDTINGILAEEGGEPIDHVLFENFVLQ</sequence>
<keyword evidence="11" id="KW-0969">Cilium</keyword>
<keyword evidence="7 10" id="KW-0283">Flagellar rotation</keyword>
<comment type="similarity">
    <text evidence="3 10">Belongs to the FliL family.</text>
</comment>
<accession>A0ABY1ZTM7</accession>
<evidence type="ECO:0000256" key="6">
    <source>
        <dbReference type="ARBA" id="ARBA00022692"/>
    </source>
</evidence>
<keyword evidence="11" id="KW-0282">Flagellum</keyword>
<evidence type="ECO:0000256" key="3">
    <source>
        <dbReference type="ARBA" id="ARBA00008281"/>
    </source>
</evidence>
<dbReference type="Proteomes" id="UP000313645">
    <property type="component" value="Unassembled WGS sequence"/>
</dbReference>
<proteinExistence type="inferred from homology"/>
<keyword evidence="11" id="KW-0966">Cell projection</keyword>
<keyword evidence="4" id="KW-1003">Cell membrane</keyword>
<reference evidence="11 12" key="1">
    <citation type="submission" date="2019-02" db="EMBL/GenBank/DDBJ databases">
        <title>Marinobacter halodurans sp. nov., a marine bacterium isolated from sea tidal flat.</title>
        <authorList>
            <person name="Yoo Y."/>
            <person name="Lee D.W."/>
            <person name="Kim B.S."/>
            <person name="Kim J.-J."/>
        </authorList>
    </citation>
    <scope>NUCLEOTIDE SEQUENCE [LARGE SCALE GENOMIC DNA]</scope>
    <source>
        <strain evidence="11 12">YJ-S3-2</strain>
    </source>
</reference>